<feature type="compositionally biased region" description="Basic and acidic residues" evidence="1">
    <location>
        <begin position="463"/>
        <end position="472"/>
    </location>
</feature>
<feature type="compositionally biased region" description="Low complexity" evidence="1">
    <location>
        <begin position="1451"/>
        <end position="1467"/>
    </location>
</feature>
<feature type="compositionally biased region" description="Acidic residues" evidence="1">
    <location>
        <begin position="1853"/>
        <end position="1867"/>
    </location>
</feature>
<accession>M5GG47</accession>
<feature type="compositionally biased region" description="Basic and acidic residues" evidence="1">
    <location>
        <begin position="1263"/>
        <end position="1280"/>
    </location>
</feature>
<feature type="compositionally biased region" description="Low complexity" evidence="1">
    <location>
        <begin position="667"/>
        <end position="679"/>
    </location>
</feature>
<dbReference type="STRING" id="1858805.M5GG47"/>
<feature type="region of interest" description="Disordered" evidence="1">
    <location>
        <begin position="343"/>
        <end position="382"/>
    </location>
</feature>
<dbReference type="EMBL" id="JH795857">
    <property type="protein sequence ID" value="EJU04858.1"/>
    <property type="molecule type" value="Genomic_DNA"/>
</dbReference>
<evidence type="ECO:0000256" key="1">
    <source>
        <dbReference type="SAM" id="MobiDB-lite"/>
    </source>
</evidence>
<feature type="compositionally biased region" description="Low complexity" evidence="1">
    <location>
        <begin position="1644"/>
        <end position="1664"/>
    </location>
</feature>
<dbReference type="OrthoDB" id="248320at2759"/>
<dbReference type="RefSeq" id="XP_040631752.1">
    <property type="nucleotide sequence ID" value="XM_040769773.1"/>
</dbReference>
<evidence type="ECO:0000313" key="2">
    <source>
        <dbReference type="EMBL" id="EJU04858.1"/>
    </source>
</evidence>
<proteinExistence type="predicted"/>
<feature type="compositionally biased region" description="Low complexity" evidence="1">
    <location>
        <begin position="1599"/>
        <end position="1614"/>
    </location>
</feature>
<feature type="compositionally biased region" description="Polar residues" evidence="1">
    <location>
        <begin position="717"/>
        <end position="726"/>
    </location>
</feature>
<feature type="compositionally biased region" description="Basic and acidic residues" evidence="1">
    <location>
        <begin position="509"/>
        <end position="532"/>
    </location>
</feature>
<feature type="compositionally biased region" description="Basic and acidic residues" evidence="1">
    <location>
        <begin position="594"/>
        <end position="609"/>
    </location>
</feature>
<feature type="region of interest" description="Disordered" evidence="1">
    <location>
        <begin position="1247"/>
        <end position="1318"/>
    </location>
</feature>
<feature type="region of interest" description="Disordered" evidence="1">
    <location>
        <begin position="572"/>
        <end position="748"/>
    </location>
</feature>
<feature type="compositionally biased region" description="Gly residues" evidence="1">
    <location>
        <begin position="1749"/>
        <end position="1759"/>
    </location>
</feature>
<feature type="compositionally biased region" description="Low complexity" evidence="1">
    <location>
        <begin position="369"/>
        <end position="382"/>
    </location>
</feature>
<feature type="compositionally biased region" description="Polar residues" evidence="1">
    <location>
        <begin position="224"/>
        <end position="238"/>
    </location>
</feature>
<feature type="compositionally biased region" description="Low complexity" evidence="1">
    <location>
        <begin position="1710"/>
        <end position="1719"/>
    </location>
</feature>
<feature type="region of interest" description="Disordered" evidence="1">
    <location>
        <begin position="35"/>
        <end position="61"/>
    </location>
</feature>
<feature type="region of interest" description="Disordered" evidence="1">
    <location>
        <begin position="1597"/>
        <end position="1867"/>
    </location>
</feature>
<feature type="compositionally biased region" description="Acidic residues" evidence="1">
    <location>
        <begin position="610"/>
        <end position="621"/>
    </location>
</feature>
<feature type="region of interest" description="Disordered" evidence="1">
    <location>
        <begin position="1397"/>
        <end position="1417"/>
    </location>
</feature>
<feature type="compositionally biased region" description="Low complexity" evidence="1">
    <location>
        <begin position="318"/>
        <end position="328"/>
    </location>
</feature>
<feature type="region of interest" description="Disordered" evidence="1">
    <location>
        <begin position="91"/>
        <end position="328"/>
    </location>
</feature>
<protein>
    <submittedName>
        <fullName evidence="2">Uncharacterized protein</fullName>
    </submittedName>
</protein>
<feature type="compositionally biased region" description="Polar residues" evidence="1">
    <location>
        <begin position="1778"/>
        <end position="1789"/>
    </location>
</feature>
<feature type="region of interest" description="Disordered" evidence="1">
    <location>
        <begin position="1447"/>
        <end position="1546"/>
    </location>
</feature>
<feature type="region of interest" description="Disordered" evidence="1">
    <location>
        <begin position="820"/>
        <end position="842"/>
    </location>
</feature>
<name>M5GG47_DACPD</name>
<feature type="region of interest" description="Disordered" evidence="1">
    <location>
        <begin position="509"/>
        <end position="560"/>
    </location>
</feature>
<feature type="compositionally biased region" description="Polar residues" evidence="1">
    <location>
        <begin position="115"/>
        <end position="148"/>
    </location>
</feature>
<evidence type="ECO:0000313" key="3">
    <source>
        <dbReference type="Proteomes" id="UP000030653"/>
    </source>
</evidence>
<keyword evidence="3" id="KW-1185">Reference proteome</keyword>
<feature type="compositionally biased region" description="Polar residues" evidence="1">
    <location>
        <begin position="651"/>
        <end position="666"/>
    </location>
</feature>
<feature type="compositionally biased region" description="Polar residues" evidence="1">
    <location>
        <begin position="1477"/>
        <end position="1492"/>
    </location>
</feature>
<sequence>MSSSLWAAAAQNSIGNKQTAGIAPGAFSAIAPARSFGDLSRPSGGTSVFDAPSGSNDFDMSGLESEAAVLGGGSGQNAFGAARPVVNAFGGSTSFSQPNPSSFPPSSQPSANAFGQPSQRAESAYMQPSQGSTNAFGQPTTSSFSQARPSAFGPGGSGMATTTQSAFGPGRSGVPSAVPAQTTSGSAFGPGGMGPPSGATMTFGRPAQSTFGQPAAPPPMTFGTPAQSTFGQPTNPSVFPQYRSPAPPPAPRSGYVSTPVWNQPAPAVPGLGQPVPVTGATAQAPGTTPSQASLPRFGSAAPTPNTFGSAPSPAAMQPTTPAFATSTPSKEVTDAFFKTVFAKKTQPPATPPSVAAFSSTPANTPPAPSFGKAVPPSSSAAGATTTAVPLTASDDAATTQAKANAFFSGLFKKSESGPVASTPKIEEPIPAPVVPSTPVKGKSPATVEPSISTTPPGPPPASKSKEEAKTVQDHSNALAAFAMKAADKSSSELATLSLGNKAADAAVKRKEAEQSRKTEEAAAVEAEGKSAEAFKAFRTQDPFERFKTAPAPSWLDAPREKADWEIKLDEARKKREAAGAQTEFDNSAFTSAQIEERRRQRAEEHQLEHDDSDEEEGEEKEEDKKKETSDTEEKEEKFPEEKLTSKEPVQKESSAAKPTSIGTKLDSNLLGLSLGSPPSKELPVSVGEKSSPKAAEISKPASVPSTGPTTNPPRLSPSPTAIAAQTSGGSSPRSLPPISRPPSAFAPIKSSPLATATVVANEPIIPAKAPSTSLSFNLGKKAPANKPPASSKLDEVRKIQPEEVLTPSATLPLLGQLSLSTSKEGSPVTKPAQPLKPNPMGGWPEDPVPKFRLETSVSPDSKVESTSRELEKARLAIDEGLRQIRATVEKCRAYHELLKKPSPNSKGLEQLTETKRWNFADLNSLKASVNDVLAGTGPLRDKTLQYRRASLEIDSLVLKAETKKEECARFKRAHDDKDFESIMRVPHLGPEQSENQAKLRHGSLLVHNQIERLEDYVAGVRAKVVQRKNGVKPLTGPTLDTVNRTIRNLDTAAATELITLQGLNDRLQGAKRINRAHAPLQRGTEESMDALGTEMLNLPSTTAQAQSASAPSTVSATRLKQAFLATRITPLVNTMASQFATARNPAILETDLSLALYSGPLTLHMALAEEELGQSLKELSPLATKEIQALEAPQSVEQATVKRIEVKLEGNTPIVEQETETTAVPFNISGPLPAGWEAWKNAPYKPLTIDPSLRTSRRAPRHALSERSALKSTDVSKEPAHGTLGPASQSPAPIPNTADLSANETGSSASGAPKPPIWPSLIPATSTVVPPLGSIPPLARKDFLGSLPPVKKDNIPVSQPTKPISIKPTVFMPLMGKQTQVPTAEELRQKAQLAWGNLGSSSDSASKDSASKPSLSWDPSKFLSPASSSLAPAAPLQIPAAWKAVLSAPDPTKTPSSGPGSGPPSKTAIPVEEPQRPENQPSPSVTLNTQPAEGSAKDVQASVRHSSLGAVSDASNATPMAVAAQSKASHSPPLPKVAPITSAPSISLPESVVKVDETKTTPSKAFDFASLTKNAVTSANPGAPSFSELVKISELSSSTTNAAPKAATNTVAEAEAPKTPPPRPSPNLAQMNVRSPPLQAMFGSKSSSSQQSVTVSEDSTAPLLSLPPAPMKSAFGPGGSGMASSPNPSASSKSAFGPSGFGLRAPRPPATTTGSRSAFGSGGSGAPTPLHEDTNPPGIQSPTPAPVGGTFGMHSGGASGAFAHSSAPRSIFAKPEGWTSSACSNNTGNVFKPVTVVPTSSSQSGSSDWAKRFGHLQNATDEEEEDADGDPDPSTSHGNYSEVDYRGQATELSDLEEAEEEYEVVDE</sequence>
<dbReference type="HOGENOM" id="CLU_236511_0_0_1"/>
<dbReference type="OMA" id="KFWPFRT"/>
<organism evidence="2 3">
    <name type="scientific">Dacryopinax primogenitus (strain DJM 731)</name>
    <name type="common">Brown rot fungus</name>
    <dbReference type="NCBI Taxonomy" id="1858805"/>
    <lineage>
        <taxon>Eukaryota</taxon>
        <taxon>Fungi</taxon>
        <taxon>Dikarya</taxon>
        <taxon>Basidiomycota</taxon>
        <taxon>Agaricomycotina</taxon>
        <taxon>Dacrymycetes</taxon>
        <taxon>Dacrymycetales</taxon>
        <taxon>Dacrymycetaceae</taxon>
        <taxon>Dacryopinax</taxon>
    </lineage>
</organism>
<feature type="compositionally biased region" description="Low complexity" evidence="1">
    <location>
        <begin position="278"/>
        <end position="292"/>
    </location>
</feature>
<feature type="compositionally biased region" description="Low complexity" evidence="1">
    <location>
        <begin position="1682"/>
        <end position="1695"/>
    </location>
</feature>
<feature type="compositionally biased region" description="Polar residues" evidence="1">
    <location>
        <begin position="1298"/>
        <end position="1310"/>
    </location>
</feature>
<feature type="compositionally biased region" description="Acidic residues" evidence="1">
    <location>
        <begin position="1820"/>
        <end position="1831"/>
    </location>
</feature>
<feature type="region of interest" description="Disordered" evidence="1">
    <location>
        <begin position="769"/>
        <end position="794"/>
    </location>
</feature>
<gene>
    <name evidence="2" type="ORF">DACRYDRAFT_114181</name>
</gene>
<reference evidence="2 3" key="1">
    <citation type="journal article" date="2012" name="Science">
        <title>The Paleozoic origin of enzymatic lignin decomposition reconstructed from 31 fungal genomes.</title>
        <authorList>
            <person name="Floudas D."/>
            <person name="Binder M."/>
            <person name="Riley R."/>
            <person name="Barry K."/>
            <person name="Blanchette R.A."/>
            <person name="Henrissat B."/>
            <person name="Martinez A.T."/>
            <person name="Otillar R."/>
            <person name="Spatafora J.W."/>
            <person name="Yadav J.S."/>
            <person name="Aerts A."/>
            <person name="Benoit I."/>
            <person name="Boyd A."/>
            <person name="Carlson A."/>
            <person name="Copeland A."/>
            <person name="Coutinho P.M."/>
            <person name="de Vries R.P."/>
            <person name="Ferreira P."/>
            <person name="Findley K."/>
            <person name="Foster B."/>
            <person name="Gaskell J."/>
            <person name="Glotzer D."/>
            <person name="Gorecki P."/>
            <person name="Heitman J."/>
            <person name="Hesse C."/>
            <person name="Hori C."/>
            <person name="Igarashi K."/>
            <person name="Jurgens J.A."/>
            <person name="Kallen N."/>
            <person name="Kersten P."/>
            <person name="Kohler A."/>
            <person name="Kuees U."/>
            <person name="Kumar T.K.A."/>
            <person name="Kuo A."/>
            <person name="LaButti K."/>
            <person name="Larrondo L.F."/>
            <person name="Lindquist E."/>
            <person name="Ling A."/>
            <person name="Lombard V."/>
            <person name="Lucas S."/>
            <person name="Lundell T."/>
            <person name="Martin R."/>
            <person name="McLaughlin D.J."/>
            <person name="Morgenstern I."/>
            <person name="Morin E."/>
            <person name="Murat C."/>
            <person name="Nagy L.G."/>
            <person name="Nolan M."/>
            <person name="Ohm R.A."/>
            <person name="Patyshakuliyeva A."/>
            <person name="Rokas A."/>
            <person name="Ruiz-Duenas F.J."/>
            <person name="Sabat G."/>
            <person name="Salamov A."/>
            <person name="Samejima M."/>
            <person name="Schmutz J."/>
            <person name="Slot J.C."/>
            <person name="St John F."/>
            <person name="Stenlid J."/>
            <person name="Sun H."/>
            <person name="Sun S."/>
            <person name="Syed K."/>
            <person name="Tsang A."/>
            <person name="Wiebenga A."/>
            <person name="Young D."/>
            <person name="Pisabarro A."/>
            <person name="Eastwood D.C."/>
            <person name="Martin F."/>
            <person name="Cullen D."/>
            <person name="Grigoriev I.V."/>
            <person name="Hibbett D.S."/>
        </authorList>
    </citation>
    <scope>NUCLEOTIDE SEQUENCE [LARGE SCALE GENOMIC DNA]</scope>
    <source>
        <strain evidence="2 3">DJM-731 SS1</strain>
    </source>
</reference>
<feature type="region of interest" description="Disordered" evidence="1">
    <location>
        <begin position="417"/>
        <end position="475"/>
    </location>
</feature>
<dbReference type="GeneID" id="63684835"/>
<feature type="compositionally biased region" description="Basic and acidic residues" evidence="1">
    <location>
        <begin position="622"/>
        <end position="650"/>
    </location>
</feature>
<dbReference type="Proteomes" id="UP000030653">
    <property type="component" value="Unassembled WGS sequence"/>
</dbReference>